<comment type="caution">
    <text evidence="1">The sequence shown here is derived from an EMBL/GenBank/DDBJ whole genome shotgun (WGS) entry which is preliminary data.</text>
</comment>
<sequence length="232" mass="26103">MLQKKHIELQFNRLKRHLGLAKQKDSISFLDLAHSLRIWVELKDKIDKLAEQENYSFNLPNGPNNSGIKKILKNSKFLYVPLGSVDESTSPNLQVKGLSIINRVLSAEEIKKTFEMGPPRITIVPLTFTQWLGAEIISTSDKNGTYIGISREILIKRVSNILGASHPEGLDKGNKNENKYDPYVRELYSYMVADGYPLTHYQLIEIGETIIKSLGNLILGINRDSTPGVLAL</sequence>
<dbReference type="Proteomes" id="UP000034826">
    <property type="component" value="Unassembled WGS sequence"/>
</dbReference>
<reference evidence="1 2" key="1">
    <citation type="journal article" date="2015" name="Nature">
        <title>rRNA introns, odd ribosomes, and small enigmatic genomes across a large radiation of phyla.</title>
        <authorList>
            <person name="Brown C.T."/>
            <person name="Hug L.A."/>
            <person name="Thomas B.C."/>
            <person name="Sharon I."/>
            <person name="Castelle C.J."/>
            <person name="Singh A."/>
            <person name="Wilkins M.J."/>
            <person name="Williams K.H."/>
            <person name="Banfield J.F."/>
        </authorList>
    </citation>
    <scope>NUCLEOTIDE SEQUENCE [LARGE SCALE GENOMIC DNA]</scope>
</reference>
<dbReference type="AlphaFoldDB" id="A0A0G1J095"/>
<gene>
    <name evidence="1" type="ORF">UW60_C0052G0002</name>
</gene>
<accession>A0A0G1J095</accession>
<dbReference type="EMBL" id="LCIY01000052">
    <property type="protein sequence ID" value="KKT64748.1"/>
    <property type="molecule type" value="Genomic_DNA"/>
</dbReference>
<protein>
    <submittedName>
        <fullName evidence="1">Uncharacterized protein</fullName>
    </submittedName>
</protein>
<name>A0A0G1J095_9BACT</name>
<organism evidence="1 2">
    <name type="scientific">Candidatus Woesebacteria bacterium GW2011_GWA2_44_33</name>
    <dbReference type="NCBI Taxonomy" id="1618564"/>
    <lineage>
        <taxon>Bacteria</taxon>
        <taxon>Candidatus Woeseibacteriota</taxon>
    </lineage>
</organism>
<proteinExistence type="predicted"/>
<evidence type="ECO:0000313" key="1">
    <source>
        <dbReference type="EMBL" id="KKT64748.1"/>
    </source>
</evidence>
<evidence type="ECO:0000313" key="2">
    <source>
        <dbReference type="Proteomes" id="UP000034826"/>
    </source>
</evidence>